<evidence type="ECO:0000313" key="2">
    <source>
        <dbReference type="EMBL" id="PYI20467.1"/>
    </source>
</evidence>
<keyword evidence="3" id="KW-1185">Reference proteome</keyword>
<proteinExistence type="predicted"/>
<sequence>MAANASFDPWVLPILHNIQTIKTIIDPRAMDSSSPVTDGLRPHDFPFFAFLLVFSIHQFFSYSYS</sequence>
<gene>
    <name evidence="2" type="ORF">BO99DRAFT_111261</name>
</gene>
<dbReference type="AlphaFoldDB" id="A0A2V5I8S7"/>
<dbReference type="EMBL" id="KZ825125">
    <property type="protein sequence ID" value="PYI20467.1"/>
    <property type="molecule type" value="Genomic_DNA"/>
</dbReference>
<organism evidence="2 3">
    <name type="scientific">Aspergillus violaceofuscus (strain CBS 115571)</name>
    <dbReference type="NCBI Taxonomy" id="1450538"/>
    <lineage>
        <taxon>Eukaryota</taxon>
        <taxon>Fungi</taxon>
        <taxon>Dikarya</taxon>
        <taxon>Ascomycota</taxon>
        <taxon>Pezizomycotina</taxon>
        <taxon>Eurotiomycetes</taxon>
        <taxon>Eurotiomycetidae</taxon>
        <taxon>Eurotiales</taxon>
        <taxon>Aspergillaceae</taxon>
        <taxon>Aspergillus</taxon>
    </lineage>
</organism>
<feature type="transmembrane region" description="Helical" evidence="1">
    <location>
        <begin position="45"/>
        <end position="64"/>
    </location>
</feature>
<keyword evidence="1" id="KW-1133">Transmembrane helix</keyword>
<evidence type="ECO:0000313" key="3">
    <source>
        <dbReference type="Proteomes" id="UP000249829"/>
    </source>
</evidence>
<reference evidence="2 3" key="1">
    <citation type="submission" date="2018-02" db="EMBL/GenBank/DDBJ databases">
        <title>The genomes of Aspergillus section Nigri reveals drivers in fungal speciation.</title>
        <authorList>
            <consortium name="DOE Joint Genome Institute"/>
            <person name="Vesth T.C."/>
            <person name="Nybo J."/>
            <person name="Theobald S."/>
            <person name="Brandl J."/>
            <person name="Frisvad J.C."/>
            <person name="Nielsen K.F."/>
            <person name="Lyhne E.K."/>
            <person name="Kogle M.E."/>
            <person name="Kuo A."/>
            <person name="Riley R."/>
            <person name="Clum A."/>
            <person name="Nolan M."/>
            <person name="Lipzen A."/>
            <person name="Salamov A."/>
            <person name="Henrissat B."/>
            <person name="Wiebenga A."/>
            <person name="De vries R.P."/>
            <person name="Grigoriev I.V."/>
            <person name="Mortensen U.H."/>
            <person name="Andersen M.R."/>
            <person name="Baker S.E."/>
        </authorList>
    </citation>
    <scope>NUCLEOTIDE SEQUENCE [LARGE SCALE GENOMIC DNA]</scope>
    <source>
        <strain evidence="2 3">CBS 115571</strain>
    </source>
</reference>
<name>A0A2V5I8S7_ASPV1</name>
<keyword evidence="1" id="KW-0472">Membrane</keyword>
<accession>A0A2V5I8S7</accession>
<protein>
    <submittedName>
        <fullName evidence="2">Uncharacterized protein</fullName>
    </submittedName>
</protein>
<keyword evidence="1" id="KW-0812">Transmembrane</keyword>
<evidence type="ECO:0000256" key="1">
    <source>
        <dbReference type="SAM" id="Phobius"/>
    </source>
</evidence>
<dbReference type="Proteomes" id="UP000249829">
    <property type="component" value="Unassembled WGS sequence"/>
</dbReference>